<name>A0ABZ2TSA0_9FLAO</name>
<dbReference type="Gene3D" id="3.40.50.720">
    <property type="entry name" value="NAD(P)-binding Rossmann-like Domain"/>
    <property type="match status" value="1"/>
</dbReference>
<evidence type="ECO:0000259" key="1">
    <source>
        <dbReference type="Pfam" id="PF13460"/>
    </source>
</evidence>
<organism evidence="2 3">
    <name type="scientific">Polaribacter marinaquae</name>
    <dbReference type="NCBI Taxonomy" id="1642819"/>
    <lineage>
        <taxon>Bacteria</taxon>
        <taxon>Pseudomonadati</taxon>
        <taxon>Bacteroidota</taxon>
        <taxon>Flavobacteriia</taxon>
        <taxon>Flavobacteriales</taxon>
        <taxon>Flavobacteriaceae</taxon>
    </lineage>
</organism>
<keyword evidence="3" id="KW-1185">Reference proteome</keyword>
<evidence type="ECO:0000313" key="2">
    <source>
        <dbReference type="EMBL" id="WYW55960.1"/>
    </source>
</evidence>
<feature type="domain" description="NAD(P)-binding" evidence="1">
    <location>
        <begin position="8"/>
        <end position="184"/>
    </location>
</feature>
<dbReference type="CDD" id="cd05243">
    <property type="entry name" value="SDR_a5"/>
    <property type="match status" value="1"/>
</dbReference>
<sequence length="207" mass="22713">MENILVAGANGTTGKKIVNLLETSQYFNPIAMVRKEEQKKQFEDKNIKTVLADLEEDVSFTTKNIDKVIFAAGSGGKKVVEVDQEGAKRMIDAAIKENVSKFVMLSSMGADNPEQADDLQEYLKAKHNADVYLKESNLTYSIVRPGSLTDKKGKGKIELSGKLNKSGKITRDDVAQTLVRSLHDTAAINKTFEIIEGETLIGQAVPH</sequence>
<accession>A0ABZ2TSA0</accession>
<dbReference type="InterPro" id="IPR016040">
    <property type="entry name" value="NAD(P)-bd_dom"/>
</dbReference>
<dbReference type="Proteomes" id="UP001491088">
    <property type="component" value="Chromosome"/>
</dbReference>
<dbReference type="SUPFAM" id="SSF51735">
    <property type="entry name" value="NAD(P)-binding Rossmann-fold domains"/>
    <property type="match status" value="1"/>
</dbReference>
<dbReference type="RefSeq" id="WP_340933718.1">
    <property type="nucleotide sequence ID" value="NZ_CP150496.1"/>
</dbReference>
<protein>
    <submittedName>
        <fullName evidence="2">SDR family oxidoreductase</fullName>
    </submittedName>
</protein>
<gene>
    <name evidence="2" type="ORF">WG950_01605</name>
</gene>
<dbReference type="PANTHER" id="PTHR15020:SF50">
    <property type="entry name" value="UPF0659 PROTEIN YMR090W"/>
    <property type="match status" value="1"/>
</dbReference>
<reference evidence="2 3" key="1">
    <citation type="submission" date="2024-03" db="EMBL/GenBank/DDBJ databases">
        <authorList>
            <person name="Cao K."/>
        </authorList>
    </citation>
    <scope>NUCLEOTIDE SEQUENCE [LARGE SCALE GENOMIC DNA]</scope>
    <source>
        <strain evidence="2 3">MCCC 1K00696</strain>
    </source>
</reference>
<dbReference type="PANTHER" id="PTHR15020">
    <property type="entry name" value="FLAVIN REDUCTASE-RELATED"/>
    <property type="match status" value="1"/>
</dbReference>
<dbReference type="EMBL" id="CP150496">
    <property type="protein sequence ID" value="WYW55960.1"/>
    <property type="molecule type" value="Genomic_DNA"/>
</dbReference>
<dbReference type="Pfam" id="PF13460">
    <property type="entry name" value="NAD_binding_10"/>
    <property type="match status" value="1"/>
</dbReference>
<evidence type="ECO:0000313" key="3">
    <source>
        <dbReference type="Proteomes" id="UP001491088"/>
    </source>
</evidence>
<dbReference type="InterPro" id="IPR036291">
    <property type="entry name" value="NAD(P)-bd_dom_sf"/>
</dbReference>
<proteinExistence type="predicted"/>